<organism evidence="2 3">
    <name type="scientific">Parapedobacter defluvii</name>
    <dbReference type="NCBI Taxonomy" id="2045106"/>
    <lineage>
        <taxon>Bacteria</taxon>
        <taxon>Pseudomonadati</taxon>
        <taxon>Bacteroidota</taxon>
        <taxon>Sphingobacteriia</taxon>
        <taxon>Sphingobacteriales</taxon>
        <taxon>Sphingobacteriaceae</taxon>
        <taxon>Parapedobacter</taxon>
    </lineage>
</organism>
<feature type="chain" id="PRO_5045119695" description="DUF4838 domain-containing protein" evidence="1">
    <location>
        <begin position="32"/>
        <end position="362"/>
    </location>
</feature>
<evidence type="ECO:0008006" key="4">
    <source>
        <dbReference type="Google" id="ProtNLM"/>
    </source>
</evidence>
<dbReference type="PROSITE" id="PS51257">
    <property type="entry name" value="PROKAR_LIPOPROTEIN"/>
    <property type="match status" value="1"/>
</dbReference>
<protein>
    <recommendedName>
        <fullName evidence="4">DUF4838 domain-containing protein</fullName>
    </recommendedName>
</protein>
<dbReference type="InterPro" id="IPR032287">
    <property type="entry name" value="DUF4838"/>
</dbReference>
<dbReference type="RefSeq" id="WP_188753196.1">
    <property type="nucleotide sequence ID" value="NZ_BMIK01000019.1"/>
</dbReference>
<dbReference type="Proteomes" id="UP000597338">
    <property type="component" value="Unassembled WGS sequence"/>
</dbReference>
<accession>A0ABQ1MR74</accession>
<feature type="signal peptide" evidence="1">
    <location>
        <begin position="1"/>
        <end position="31"/>
    </location>
</feature>
<comment type="caution">
    <text evidence="2">The sequence shown here is derived from an EMBL/GenBank/DDBJ whole genome shotgun (WGS) entry which is preliminary data.</text>
</comment>
<dbReference type="PANTHER" id="PTHR47406:SF2">
    <property type="entry name" value="ALPHA GLUCURONIDASE N-TERMINAL DOMAIN-CONTAINING PROTEIN"/>
    <property type="match status" value="1"/>
</dbReference>
<dbReference type="PANTHER" id="PTHR47406">
    <property type="entry name" value="COAGULATION FACTOR 5/8 TYPE, C-TERMINAL"/>
    <property type="match status" value="1"/>
</dbReference>
<evidence type="ECO:0000313" key="2">
    <source>
        <dbReference type="EMBL" id="GGC43319.1"/>
    </source>
</evidence>
<name>A0ABQ1MR74_9SPHI</name>
<keyword evidence="3" id="KW-1185">Reference proteome</keyword>
<evidence type="ECO:0000313" key="3">
    <source>
        <dbReference type="Proteomes" id="UP000597338"/>
    </source>
</evidence>
<keyword evidence="1" id="KW-0732">Signal</keyword>
<dbReference type="EMBL" id="BMIK01000019">
    <property type="protein sequence ID" value="GGC43319.1"/>
    <property type="molecule type" value="Genomic_DNA"/>
</dbReference>
<evidence type="ECO:0000256" key="1">
    <source>
        <dbReference type="SAM" id="SignalP"/>
    </source>
</evidence>
<reference evidence="3" key="1">
    <citation type="journal article" date="2019" name="Int. J. Syst. Evol. Microbiol.">
        <title>The Global Catalogue of Microorganisms (GCM) 10K type strain sequencing project: providing services to taxonomists for standard genome sequencing and annotation.</title>
        <authorList>
            <consortium name="The Broad Institute Genomics Platform"/>
            <consortium name="The Broad Institute Genome Sequencing Center for Infectious Disease"/>
            <person name="Wu L."/>
            <person name="Ma J."/>
        </authorList>
    </citation>
    <scope>NUCLEOTIDE SEQUENCE [LARGE SCALE GENOMIC DNA]</scope>
    <source>
        <strain evidence="3">CGMCC 1.15342</strain>
    </source>
</reference>
<proteinExistence type="predicted"/>
<sequence length="362" mass="41447">MNPTNRICFPWKSFAPLLLILVLLVSCSTQAEKQEASHFKTRGLVLDVHDLSTVDWPRRAKEAGLTTLATHITPSQVAEFIQSERGRQFLQECKTHGIEVEHELHSMGDLLPRSLFEEDSTMFRMNEEGKRVADYNLCVHSEKAVKTVCDNAVKYAKILTPTTGRYFYWIDDAVPMCRCPECSPYSDSEQALLLENAIVNALRKEVDPEAMLAHLAYVNTLEAPVKVKPAPGIFLEFAPIYRRWDKSLLDTGATGWNDTQTITHGEHLRLLDENLKVFPAETAQVLEYWLDVSLFSGWKKPAVALPWHPEVFLEDIDVYAKRGIRHITSFGVYIDDQYIKNHPDLTFVNEYGKGLEYYRLRQ</sequence>
<gene>
    <name evidence="2" type="ORF">GCM10011386_39500</name>
</gene>
<dbReference type="Pfam" id="PF16126">
    <property type="entry name" value="DUF4838"/>
    <property type="match status" value="1"/>
</dbReference>